<protein>
    <recommendedName>
        <fullName evidence="4">Replication protein</fullName>
    </recommendedName>
</protein>
<reference evidence="2" key="1">
    <citation type="submission" date="2020-03" db="EMBL/GenBank/DDBJ databases">
        <title>Genome assembly of Azotobacter chroococcum W5.</title>
        <authorList>
            <person name="Kannepalli A."/>
        </authorList>
    </citation>
    <scope>NUCLEOTIDE SEQUENCE</scope>
    <source>
        <strain evidence="2">W5</strain>
    </source>
</reference>
<name>A0AA43Z2T8_9GAMM</name>
<dbReference type="AlphaFoldDB" id="A0AA43Z2T8"/>
<organism evidence="2 3">
    <name type="scientific">Azotobacter chroococcum</name>
    <dbReference type="NCBI Taxonomy" id="353"/>
    <lineage>
        <taxon>Bacteria</taxon>
        <taxon>Pseudomonadati</taxon>
        <taxon>Pseudomonadota</taxon>
        <taxon>Gammaproteobacteria</taxon>
        <taxon>Pseudomonadales</taxon>
        <taxon>Pseudomonadaceae</taxon>
        <taxon>Azotobacter</taxon>
    </lineage>
</organism>
<comment type="caution">
    <text evidence="2">The sequence shown here is derived from an EMBL/GenBank/DDBJ whole genome shotgun (WGS) entry which is preliminary data.</text>
</comment>
<accession>A0AA43Z2T8</accession>
<evidence type="ECO:0000313" key="2">
    <source>
        <dbReference type="EMBL" id="NHN75880.1"/>
    </source>
</evidence>
<feature type="region of interest" description="Disordered" evidence="1">
    <location>
        <begin position="371"/>
        <end position="417"/>
    </location>
</feature>
<evidence type="ECO:0000313" key="3">
    <source>
        <dbReference type="Proteomes" id="UP000736384"/>
    </source>
</evidence>
<feature type="region of interest" description="Disordered" evidence="1">
    <location>
        <begin position="1"/>
        <end position="48"/>
    </location>
</feature>
<proteinExistence type="predicted"/>
<dbReference type="EMBL" id="JAAPAP010000001">
    <property type="protein sequence ID" value="NHN75880.1"/>
    <property type="molecule type" value="Genomic_DNA"/>
</dbReference>
<feature type="region of interest" description="Disordered" evidence="1">
    <location>
        <begin position="451"/>
        <end position="476"/>
    </location>
</feature>
<evidence type="ECO:0008006" key="4">
    <source>
        <dbReference type="Google" id="ProtNLM"/>
    </source>
</evidence>
<feature type="region of interest" description="Disordered" evidence="1">
    <location>
        <begin position="581"/>
        <end position="604"/>
    </location>
</feature>
<dbReference type="RefSeq" id="WP_165891258.1">
    <property type="nucleotide sequence ID" value="NZ_JAAPAP010000001.1"/>
</dbReference>
<evidence type="ECO:0000256" key="1">
    <source>
        <dbReference type="SAM" id="MobiDB-lite"/>
    </source>
</evidence>
<feature type="compositionally biased region" description="Basic residues" evidence="1">
    <location>
        <begin position="34"/>
        <end position="46"/>
    </location>
</feature>
<sequence>MNHHKPPEQPQDLHPATNPAGTSKSSEPQDLHRAPPRKKKRRHRVTPARAGTLIDLHTAIQKGHAVIDNFSLSSEEQALLMEENTERQATAHEYANHLKLPTWDRLNDNLKQVFRIASHGSHPHAVALSCNLSPKTATRALKAKKGSAYYVARIIKRVLTMAGLSPDMAITMELAHGRNSKNPELHIHGVIQVPPSLRDRITADLKQALASDYREVASNKAVLLKPINNPGGWAYYCVNQRKYTLDYLENPDFATHAACRTGRALYDETRTWLQALPPLEQPLESRESPPVPRAMTPAGLALIGLIEAHRALLTTRRELRRQRRKEIKQEFLEDPIGFRQKTLAGLQRRIYGTPTDLGFTAAPEYVREPPLQTHAESPYKPLQDTPERNGYTGSKKSNKALTGAYRAPGENPAFDDRKLSLADLGDDLNPAPKEEDDDQFWADLTAELLEAEDQKESVAEPPLDYTPDPKPYKPSPNHWHPLRQTLIEMAKERTQNLDDSYYENRSMSEIYQIILERPKPSAAEHYRGLSLSDPDEFERTPEDDEFDLLLASLWEDDPETENPVDERNTKQSHVDIVDFVLSGSSQETVPEEKSLKDAPVYSDD</sequence>
<gene>
    <name evidence="2" type="ORF">HA520_01040</name>
</gene>
<dbReference type="Proteomes" id="UP000736384">
    <property type="component" value="Unassembled WGS sequence"/>
</dbReference>